<name>A0A1N7FMU2_9EURY</name>
<dbReference type="AlphaFoldDB" id="A0A1N7FMU2"/>
<dbReference type="Gene3D" id="1.10.10.10">
    <property type="entry name" value="Winged helix-like DNA-binding domain superfamily/Winged helix DNA-binding domain"/>
    <property type="match status" value="1"/>
</dbReference>
<proteinExistence type="predicted"/>
<evidence type="ECO:0000313" key="2">
    <source>
        <dbReference type="Proteomes" id="UP000185936"/>
    </source>
</evidence>
<sequence length="98" mass="11037">MDEHTPTDDHDEPDVSAEWMAPVDGDILELMCSEEVFTPDHISDEDVCRAPDAAYRCRQLVKYGLLKKYAPGMYDISDLGEQYLAGEVDPSDLEPDDE</sequence>
<protein>
    <submittedName>
        <fullName evidence="1">Uncharacterized protein</fullName>
    </submittedName>
</protein>
<keyword evidence="2" id="KW-1185">Reference proteome</keyword>
<dbReference type="InterPro" id="IPR036388">
    <property type="entry name" value="WH-like_DNA-bd_sf"/>
</dbReference>
<reference evidence="2" key="1">
    <citation type="submission" date="2017-01" db="EMBL/GenBank/DDBJ databases">
        <authorList>
            <person name="Varghese N."/>
            <person name="Submissions S."/>
        </authorList>
    </citation>
    <scope>NUCLEOTIDE SEQUENCE [LARGE SCALE GENOMIC DNA]</scope>
    <source>
        <strain evidence="2">type strain: HArc-</strain>
    </source>
</reference>
<dbReference type="Proteomes" id="UP000185936">
    <property type="component" value="Unassembled WGS sequence"/>
</dbReference>
<evidence type="ECO:0000313" key="1">
    <source>
        <dbReference type="EMBL" id="SIS01728.1"/>
    </source>
</evidence>
<accession>A0A1N7FMU2</accession>
<dbReference type="EMBL" id="FTNR01000007">
    <property type="protein sequence ID" value="SIS01728.1"/>
    <property type="molecule type" value="Genomic_DNA"/>
</dbReference>
<gene>
    <name evidence="1" type="ORF">SAMN05421752_107176</name>
</gene>
<dbReference type="OrthoDB" id="285635at2157"/>
<organism evidence="1 2">
    <name type="scientific">Natronorubrum thiooxidans</name>
    <dbReference type="NCBI Taxonomy" id="308853"/>
    <lineage>
        <taxon>Archaea</taxon>
        <taxon>Methanobacteriati</taxon>
        <taxon>Methanobacteriota</taxon>
        <taxon>Stenosarchaea group</taxon>
        <taxon>Halobacteria</taxon>
        <taxon>Halobacteriales</taxon>
        <taxon>Natrialbaceae</taxon>
        <taxon>Natronorubrum</taxon>
    </lineage>
</organism>
<dbReference type="RefSeq" id="WP_076609351.1">
    <property type="nucleotide sequence ID" value="NZ_FTNR01000007.1"/>
</dbReference>